<feature type="binding site" evidence="15">
    <location>
        <position position="108"/>
    </location>
    <ligand>
        <name>substrate</name>
    </ligand>
</feature>
<feature type="domain" description="Glycerol-3-phosphate dehydrogenase NAD-dependent C-terminal" evidence="19">
    <location>
        <begin position="181"/>
        <end position="320"/>
    </location>
</feature>
<dbReference type="AlphaFoldDB" id="A0A4R6UUJ6"/>
<evidence type="ECO:0000259" key="19">
    <source>
        <dbReference type="Pfam" id="PF07479"/>
    </source>
</evidence>
<keyword evidence="4 13" id="KW-0560">Oxidoreductase</keyword>
<evidence type="ECO:0000256" key="1">
    <source>
        <dbReference type="ARBA" id="ARBA00011009"/>
    </source>
</evidence>
<feature type="binding site" evidence="16">
    <location>
        <begin position="10"/>
        <end position="15"/>
    </location>
    <ligand>
        <name>NAD(+)</name>
        <dbReference type="ChEBI" id="CHEBI:57540"/>
    </ligand>
</feature>
<comment type="caution">
    <text evidence="20">The sequence shown here is derived from an EMBL/GenBank/DDBJ whole genome shotgun (WGS) entry which is preliminary data.</text>
</comment>
<dbReference type="SUPFAM" id="SSF51735">
    <property type="entry name" value="NAD(P)-binding Rossmann-fold domains"/>
    <property type="match status" value="1"/>
</dbReference>
<evidence type="ECO:0000256" key="8">
    <source>
        <dbReference type="ARBA" id="ARBA00023264"/>
    </source>
</evidence>
<evidence type="ECO:0000256" key="12">
    <source>
        <dbReference type="ARBA" id="ARBA00080511"/>
    </source>
</evidence>
<dbReference type="FunFam" id="3.40.50.720:FF:000019">
    <property type="entry name" value="Glycerol-3-phosphate dehydrogenase [NAD(P)+]"/>
    <property type="match status" value="1"/>
</dbReference>
<feature type="binding site" evidence="13">
    <location>
        <position position="141"/>
    </location>
    <ligand>
        <name>NADPH</name>
        <dbReference type="ChEBI" id="CHEBI:57783"/>
    </ligand>
</feature>
<dbReference type="NCBIfam" id="NF000942">
    <property type="entry name" value="PRK00094.1-4"/>
    <property type="match status" value="1"/>
</dbReference>
<dbReference type="GO" id="GO:0046167">
    <property type="term" value="P:glycerol-3-phosphate biosynthetic process"/>
    <property type="evidence" value="ECO:0007669"/>
    <property type="project" value="UniProtKB-UniRule"/>
</dbReference>
<dbReference type="GO" id="GO:0046474">
    <property type="term" value="P:glycerophospholipid biosynthetic process"/>
    <property type="evidence" value="ECO:0007669"/>
    <property type="project" value="TreeGrafter"/>
</dbReference>
<dbReference type="Pfam" id="PF07479">
    <property type="entry name" value="NAD_Gly3P_dh_C"/>
    <property type="match status" value="1"/>
</dbReference>
<keyword evidence="8 13" id="KW-1208">Phospholipid metabolism</keyword>
<dbReference type="PANTHER" id="PTHR11728:SF1">
    <property type="entry name" value="GLYCEROL-3-PHOSPHATE DEHYDROGENASE [NAD(+)] 2, CHLOROPLASTIC"/>
    <property type="match status" value="1"/>
</dbReference>
<dbReference type="InterPro" id="IPR008927">
    <property type="entry name" value="6-PGluconate_DH-like_C_sf"/>
</dbReference>
<feature type="binding site" evidence="13">
    <location>
        <position position="256"/>
    </location>
    <ligand>
        <name>NADPH</name>
        <dbReference type="ChEBI" id="CHEBI:57783"/>
    </ligand>
</feature>
<dbReference type="PROSITE" id="PS00957">
    <property type="entry name" value="NAD_G3PDH"/>
    <property type="match status" value="1"/>
</dbReference>
<feature type="binding site" evidence="13">
    <location>
        <position position="51"/>
    </location>
    <ligand>
        <name>NADPH</name>
        <dbReference type="ChEBI" id="CHEBI:57783"/>
    </ligand>
</feature>
<dbReference type="RefSeq" id="WP_133589331.1">
    <property type="nucleotide sequence ID" value="NZ_CP037953.1"/>
</dbReference>
<feature type="binding site" evidence="13">
    <location>
        <position position="256"/>
    </location>
    <ligand>
        <name>sn-glycerol 3-phosphate</name>
        <dbReference type="ChEBI" id="CHEBI:57597"/>
    </ligand>
</feature>
<dbReference type="Gene3D" id="3.40.50.720">
    <property type="entry name" value="NAD(P)-binding Rossmann-like Domain"/>
    <property type="match status" value="1"/>
</dbReference>
<feature type="binding site" evidence="15">
    <location>
        <begin position="256"/>
        <end position="257"/>
    </location>
    <ligand>
        <name>substrate</name>
    </ligand>
</feature>
<keyword evidence="13" id="KW-0963">Cytoplasm</keyword>
<keyword evidence="3 13" id="KW-0521">NADP</keyword>
<dbReference type="GO" id="GO:0046168">
    <property type="term" value="P:glycerol-3-phosphate catabolic process"/>
    <property type="evidence" value="ECO:0007669"/>
    <property type="project" value="InterPro"/>
</dbReference>
<evidence type="ECO:0000256" key="9">
    <source>
        <dbReference type="ARBA" id="ARBA00052716"/>
    </source>
</evidence>
<dbReference type="HAMAP" id="MF_00394">
    <property type="entry name" value="NAD_Glyc3P_dehydrog"/>
    <property type="match status" value="1"/>
</dbReference>
<dbReference type="PANTHER" id="PTHR11728">
    <property type="entry name" value="GLYCEROL-3-PHOSPHATE DEHYDROGENASE"/>
    <property type="match status" value="1"/>
</dbReference>
<feature type="binding site" evidence="16">
    <location>
        <position position="256"/>
    </location>
    <ligand>
        <name>NAD(+)</name>
        <dbReference type="ChEBI" id="CHEBI:57540"/>
    </ligand>
</feature>
<feature type="binding site" evidence="13">
    <location>
        <position position="282"/>
    </location>
    <ligand>
        <name>NADPH</name>
        <dbReference type="ChEBI" id="CHEBI:57783"/>
    </ligand>
</feature>
<feature type="binding site" evidence="13">
    <location>
        <position position="108"/>
    </location>
    <ligand>
        <name>sn-glycerol 3-phosphate</name>
        <dbReference type="ChEBI" id="CHEBI:57597"/>
    </ligand>
</feature>
<sequence>MPQTPISVLGAGSWGTALALHLARNDNEVRLWGRDVTTMQTMQSSRQNQRYLPGIIFPDNLTATATLAQALDGVRDVLIAVPSHAFRETLRAIKPYTSSSLRLIWATKGFEHGAQALLSQVVEDEFSSALPNAILSGPSFAKELAAGLPTAITLASTFIEFRQDMVGRFHNDKFRVYQSDDIIGVQVGGAVKNILAVGAGICDGLGFGANARTALITRGLAEMMRLGVAMGGKAETFYGMAGLGDLILTCTDNQSRNRRFGLGLGAGKTPEQTQKEIGQVVEAASNVAEVWQLAKRYQIDMPITEQIYRILHDHVAPAVAAKELLNRSSKFE</sequence>
<dbReference type="Proteomes" id="UP000295375">
    <property type="component" value="Unassembled WGS sequence"/>
</dbReference>
<dbReference type="FunFam" id="1.10.1040.10:FF:000001">
    <property type="entry name" value="Glycerol-3-phosphate dehydrogenase [NAD(P)+]"/>
    <property type="match status" value="1"/>
</dbReference>
<feature type="binding site" evidence="13">
    <location>
        <position position="139"/>
    </location>
    <ligand>
        <name>sn-glycerol 3-phosphate</name>
        <dbReference type="ChEBI" id="CHEBI:57597"/>
    </ligand>
</feature>
<dbReference type="NCBIfam" id="NF000940">
    <property type="entry name" value="PRK00094.1-2"/>
    <property type="match status" value="1"/>
</dbReference>
<keyword evidence="7 13" id="KW-0594">Phospholipid biosynthesis</keyword>
<dbReference type="OrthoDB" id="9812273at2"/>
<evidence type="ECO:0000256" key="14">
    <source>
        <dbReference type="PIRSR" id="PIRSR000114-1"/>
    </source>
</evidence>
<comment type="catalytic activity">
    <reaction evidence="9">
        <text>sn-glycerol 3-phosphate + NADP(+) = dihydroxyacetone phosphate + NADPH + H(+)</text>
        <dbReference type="Rhea" id="RHEA:11096"/>
        <dbReference type="ChEBI" id="CHEBI:15378"/>
        <dbReference type="ChEBI" id="CHEBI:57597"/>
        <dbReference type="ChEBI" id="CHEBI:57642"/>
        <dbReference type="ChEBI" id="CHEBI:57783"/>
        <dbReference type="ChEBI" id="CHEBI:58349"/>
        <dbReference type="EC" id="1.1.1.94"/>
    </reaction>
    <physiologicalReaction direction="right-to-left" evidence="9">
        <dbReference type="Rhea" id="RHEA:11098"/>
    </physiologicalReaction>
</comment>
<feature type="binding site" evidence="13">
    <location>
        <position position="13"/>
    </location>
    <ligand>
        <name>NADPH</name>
        <dbReference type="ChEBI" id="CHEBI:57783"/>
    </ligand>
</feature>
<evidence type="ECO:0000256" key="16">
    <source>
        <dbReference type="PIRSR" id="PIRSR000114-3"/>
    </source>
</evidence>
<dbReference type="Pfam" id="PF01210">
    <property type="entry name" value="NAD_Gly3P_dh_N"/>
    <property type="match status" value="1"/>
</dbReference>
<proteinExistence type="inferred from homology"/>
<evidence type="ECO:0000313" key="21">
    <source>
        <dbReference type="Proteomes" id="UP000295375"/>
    </source>
</evidence>
<dbReference type="InterPro" id="IPR006168">
    <property type="entry name" value="G3P_DH_NAD-dep"/>
</dbReference>
<dbReference type="SUPFAM" id="SSF48179">
    <property type="entry name" value="6-phosphogluconate dehydrogenase C-terminal domain-like"/>
    <property type="match status" value="1"/>
</dbReference>
<keyword evidence="5 13" id="KW-0520">NAD</keyword>
<dbReference type="InterPro" id="IPR013328">
    <property type="entry name" value="6PGD_dom2"/>
</dbReference>
<feature type="binding site" evidence="13">
    <location>
        <position position="257"/>
    </location>
    <ligand>
        <name>sn-glycerol 3-phosphate</name>
        <dbReference type="ChEBI" id="CHEBI:57597"/>
    </ligand>
</feature>
<dbReference type="PIRSF" id="PIRSF000114">
    <property type="entry name" value="Glycerol-3-P_dh"/>
    <property type="match status" value="1"/>
</dbReference>
<evidence type="ECO:0000256" key="4">
    <source>
        <dbReference type="ARBA" id="ARBA00023002"/>
    </source>
</evidence>
<comment type="pathway">
    <text evidence="13">Membrane lipid metabolism; glycerophospholipid metabolism.</text>
</comment>
<evidence type="ECO:0000256" key="10">
    <source>
        <dbReference type="ARBA" id="ARBA00066687"/>
    </source>
</evidence>
<name>A0A4R6UUJ6_9GAMM</name>
<keyword evidence="2 13" id="KW-0444">Lipid biosynthesis</keyword>
<organism evidence="20 21">
    <name type="scientific">Permianibacter aggregans</name>
    <dbReference type="NCBI Taxonomy" id="1510150"/>
    <lineage>
        <taxon>Bacteria</taxon>
        <taxon>Pseudomonadati</taxon>
        <taxon>Pseudomonadota</taxon>
        <taxon>Gammaproteobacteria</taxon>
        <taxon>Pseudomonadales</taxon>
        <taxon>Pseudomonadaceae</taxon>
        <taxon>Permianibacter</taxon>
    </lineage>
</organism>
<comment type="subcellular location">
    <subcellularLocation>
        <location evidence="13">Cytoplasm</location>
    </subcellularLocation>
</comment>
<dbReference type="GO" id="GO:0141152">
    <property type="term" value="F:glycerol-3-phosphate dehydrogenase (NAD+) activity"/>
    <property type="evidence" value="ECO:0007669"/>
    <property type="project" value="RHEA"/>
</dbReference>
<feature type="binding site" evidence="13">
    <location>
        <position position="34"/>
    </location>
    <ligand>
        <name>NADPH</name>
        <dbReference type="ChEBI" id="CHEBI:57783"/>
    </ligand>
</feature>
<dbReference type="PRINTS" id="PR00077">
    <property type="entry name" value="GPDHDRGNASE"/>
</dbReference>
<comment type="catalytic activity">
    <reaction evidence="13">
        <text>sn-glycerol 3-phosphate + NAD(+) = dihydroxyacetone phosphate + NADH + H(+)</text>
        <dbReference type="Rhea" id="RHEA:11092"/>
        <dbReference type="ChEBI" id="CHEBI:15378"/>
        <dbReference type="ChEBI" id="CHEBI:57540"/>
        <dbReference type="ChEBI" id="CHEBI:57597"/>
        <dbReference type="ChEBI" id="CHEBI:57642"/>
        <dbReference type="ChEBI" id="CHEBI:57945"/>
        <dbReference type="EC" id="1.1.1.94"/>
    </reaction>
</comment>
<dbReference type="UniPathway" id="UPA00940"/>
<dbReference type="EMBL" id="SNYM01000005">
    <property type="protein sequence ID" value="TDQ49055.1"/>
    <property type="molecule type" value="Genomic_DNA"/>
</dbReference>
<evidence type="ECO:0000256" key="11">
    <source>
        <dbReference type="ARBA" id="ARBA00069372"/>
    </source>
</evidence>
<feature type="active site" description="Proton acceptor" evidence="13 14">
    <location>
        <position position="192"/>
    </location>
</feature>
<dbReference type="Gene3D" id="1.10.1040.10">
    <property type="entry name" value="N-(1-d-carboxylethyl)-l-norvaline Dehydrogenase, domain 2"/>
    <property type="match status" value="1"/>
</dbReference>
<feature type="binding site" evidence="13">
    <location>
        <position position="192"/>
    </location>
    <ligand>
        <name>sn-glycerol 3-phosphate</name>
        <dbReference type="ChEBI" id="CHEBI:57597"/>
    </ligand>
</feature>
<feature type="binding site" evidence="13">
    <location>
        <position position="14"/>
    </location>
    <ligand>
        <name>NADPH</name>
        <dbReference type="ChEBI" id="CHEBI:57783"/>
    </ligand>
</feature>
<dbReference type="InterPro" id="IPR011128">
    <property type="entry name" value="G3P_DH_NAD-dep_N"/>
</dbReference>
<keyword evidence="6 13" id="KW-0443">Lipid metabolism</keyword>
<feature type="binding site" evidence="13">
    <location>
        <position position="255"/>
    </location>
    <ligand>
        <name>sn-glycerol 3-phosphate</name>
        <dbReference type="ChEBI" id="CHEBI:57597"/>
    </ligand>
</feature>
<feature type="binding site" evidence="13">
    <location>
        <position position="108"/>
    </location>
    <ligand>
        <name>NADPH</name>
        <dbReference type="ChEBI" id="CHEBI:57783"/>
    </ligand>
</feature>
<comment type="similarity">
    <text evidence="1 13 17">Belongs to the NAD-dependent glycerol-3-phosphate dehydrogenase family.</text>
</comment>
<comment type="function">
    <text evidence="13">Catalyzes the reduction of the glycolytic intermediate dihydroxyacetone phosphate (DHAP) to sn-glycerol 3-phosphate (G3P), the key precursor for phospholipid synthesis.</text>
</comment>
<accession>A0A4R6UUJ6</accession>
<feature type="binding site" evidence="13">
    <location>
        <position position="245"/>
    </location>
    <ligand>
        <name>sn-glycerol 3-phosphate</name>
        <dbReference type="ChEBI" id="CHEBI:57597"/>
    </ligand>
</feature>
<evidence type="ECO:0000256" key="5">
    <source>
        <dbReference type="ARBA" id="ARBA00023027"/>
    </source>
</evidence>
<comment type="caution">
    <text evidence="13">Lacks conserved residue(s) required for the propagation of feature annotation.</text>
</comment>
<keyword evidence="21" id="KW-1185">Reference proteome</keyword>
<dbReference type="EC" id="1.1.1.94" evidence="10 13"/>
<evidence type="ECO:0000256" key="13">
    <source>
        <dbReference type="HAMAP-Rule" id="MF_00394"/>
    </source>
</evidence>
<dbReference type="InterPro" id="IPR006109">
    <property type="entry name" value="G3P_DH_NAD-dep_C"/>
</dbReference>
<evidence type="ECO:0000256" key="3">
    <source>
        <dbReference type="ARBA" id="ARBA00022857"/>
    </source>
</evidence>
<dbReference type="GO" id="GO:0051287">
    <property type="term" value="F:NAD binding"/>
    <property type="evidence" value="ECO:0007669"/>
    <property type="project" value="InterPro"/>
</dbReference>
<feature type="binding site" evidence="13">
    <location>
        <position position="280"/>
    </location>
    <ligand>
        <name>NADPH</name>
        <dbReference type="ChEBI" id="CHEBI:57783"/>
    </ligand>
</feature>
<dbReference type="GO" id="GO:0005829">
    <property type="term" value="C:cytosol"/>
    <property type="evidence" value="ECO:0007669"/>
    <property type="project" value="TreeGrafter"/>
</dbReference>
<feature type="binding site" evidence="13">
    <location>
        <position position="137"/>
    </location>
    <ligand>
        <name>sn-glycerol 3-phosphate</name>
        <dbReference type="ChEBI" id="CHEBI:57597"/>
    </ligand>
</feature>
<dbReference type="GO" id="GO:0005975">
    <property type="term" value="P:carbohydrate metabolic process"/>
    <property type="evidence" value="ECO:0007669"/>
    <property type="project" value="InterPro"/>
</dbReference>
<feature type="domain" description="Glycerol-3-phosphate dehydrogenase NAD-dependent N-terminal" evidence="18">
    <location>
        <begin position="6"/>
        <end position="157"/>
    </location>
</feature>
<evidence type="ECO:0000259" key="18">
    <source>
        <dbReference type="Pfam" id="PF01210"/>
    </source>
</evidence>
<evidence type="ECO:0000256" key="15">
    <source>
        <dbReference type="PIRSR" id="PIRSR000114-2"/>
    </source>
</evidence>
<feature type="binding site" evidence="16">
    <location>
        <position position="141"/>
    </location>
    <ligand>
        <name>NAD(+)</name>
        <dbReference type="ChEBI" id="CHEBI:57540"/>
    </ligand>
</feature>
<keyword evidence="13" id="KW-0547">Nucleotide-binding</keyword>
<gene>
    <name evidence="13" type="primary">gpsA</name>
    <name evidence="20" type="ORF">EV696_10529</name>
</gene>
<evidence type="ECO:0000256" key="2">
    <source>
        <dbReference type="ARBA" id="ARBA00022516"/>
    </source>
</evidence>
<evidence type="ECO:0000256" key="17">
    <source>
        <dbReference type="RuleBase" id="RU000437"/>
    </source>
</evidence>
<evidence type="ECO:0000313" key="20">
    <source>
        <dbReference type="EMBL" id="TDQ49055.1"/>
    </source>
</evidence>
<evidence type="ECO:0000256" key="7">
    <source>
        <dbReference type="ARBA" id="ARBA00023209"/>
    </source>
</evidence>
<evidence type="ECO:0000256" key="6">
    <source>
        <dbReference type="ARBA" id="ARBA00023098"/>
    </source>
</evidence>
<protein>
    <recommendedName>
        <fullName evidence="11 13">Glycerol-3-phosphate dehydrogenase [NAD(P)+]</fullName>
        <ecNumber evidence="10 13">1.1.1.94</ecNumber>
    </recommendedName>
    <alternativeName>
        <fullName evidence="13">NAD(P)(+)-dependent glycerol-3-phosphate dehydrogenase</fullName>
    </alternativeName>
    <alternativeName>
        <fullName evidence="12 13">NAD(P)H-dependent dihydroxyacetone-phosphate reductase</fullName>
    </alternativeName>
</protein>
<dbReference type="InterPro" id="IPR036291">
    <property type="entry name" value="NAD(P)-bd_dom_sf"/>
</dbReference>
<dbReference type="GO" id="GO:0141153">
    <property type="term" value="F:glycerol-3-phosphate dehydrogenase (NADP+) activity"/>
    <property type="evidence" value="ECO:0007669"/>
    <property type="project" value="RHEA"/>
</dbReference>
<reference evidence="20 21" key="1">
    <citation type="submission" date="2019-03" db="EMBL/GenBank/DDBJ databases">
        <title>Genomic Encyclopedia of Type Strains, Phase IV (KMG-IV): sequencing the most valuable type-strain genomes for metagenomic binning, comparative biology and taxonomic classification.</title>
        <authorList>
            <person name="Goeker M."/>
        </authorList>
    </citation>
    <scope>NUCLEOTIDE SEQUENCE [LARGE SCALE GENOMIC DNA]</scope>
    <source>
        <strain evidence="20 21">DSM 103792</strain>
    </source>
</reference>